<protein>
    <recommendedName>
        <fullName evidence="4">O-methyltransferase C-terminal domain-containing protein</fullName>
    </recommendedName>
</protein>
<dbReference type="InterPro" id="IPR001077">
    <property type="entry name" value="COMT_C"/>
</dbReference>
<keyword evidence="3" id="KW-0949">S-adenosyl-L-methionine</keyword>
<dbReference type="InterPro" id="IPR036388">
    <property type="entry name" value="WH-like_DNA-bd_sf"/>
</dbReference>
<reference evidence="5 6" key="1">
    <citation type="submission" date="2024-02" db="EMBL/GenBank/DDBJ databases">
        <title>De novo assembly and annotation of 12 fungi associated with fruit tree decline syndrome in Ontario, Canada.</title>
        <authorList>
            <person name="Sulman M."/>
            <person name="Ellouze W."/>
            <person name="Ilyukhin E."/>
        </authorList>
    </citation>
    <scope>NUCLEOTIDE SEQUENCE [LARGE SCALE GENOMIC DNA]</scope>
    <source>
        <strain evidence="5 6">M169</strain>
    </source>
</reference>
<dbReference type="PANTHER" id="PTHR43712:SF12">
    <property type="entry name" value="STERIGMATOCYSTIN 8-O-METHYLTRANSFERASE"/>
    <property type="match status" value="1"/>
</dbReference>
<dbReference type="Proteomes" id="UP001430848">
    <property type="component" value="Unassembled WGS sequence"/>
</dbReference>
<accession>A0ABR1PGG2</accession>
<dbReference type="Gene3D" id="1.10.10.10">
    <property type="entry name" value="Winged helix-like DNA-binding domain superfamily/Winged helix DNA-binding domain"/>
    <property type="match status" value="1"/>
</dbReference>
<dbReference type="Pfam" id="PF00891">
    <property type="entry name" value="Methyltransf_2"/>
    <property type="match status" value="1"/>
</dbReference>
<dbReference type="InterPro" id="IPR036390">
    <property type="entry name" value="WH_DNA-bd_sf"/>
</dbReference>
<dbReference type="SUPFAM" id="SSF53335">
    <property type="entry name" value="S-adenosyl-L-methionine-dependent methyltransferases"/>
    <property type="match status" value="1"/>
</dbReference>
<dbReference type="EMBL" id="JAKNSF020000011">
    <property type="protein sequence ID" value="KAK7736008.1"/>
    <property type="molecule type" value="Genomic_DNA"/>
</dbReference>
<feature type="domain" description="O-methyltransferase C-terminal" evidence="4">
    <location>
        <begin position="114"/>
        <end position="315"/>
    </location>
</feature>
<dbReference type="SUPFAM" id="SSF46785">
    <property type="entry name" value="Winged helix' DNA-binding domain"/>
    <property type="match status" value="1"/>
</dbReference>
<gene>
    <name evidence="5" type="ORF">SLS63_003526</name>
</gene>
<name>A0ABR1PGG2_DIAER</name>
<keyword evidence="2" id="KW-0808">Transferase</keyword>
<sequence length="340" mass="38114">MVGMQAMYRYKIPLQFPVGDKIAVAELARRCDVDEEMFARLVQHAVTKQFLAQPQPGYVAHTAFSSMLATAPPLMEWVGFASEELWPAGTHIIPALTKWPRPPWLPSQTGHNLAEGTSGTFFETLENDPVRSQRFATSMSIMQNFPGWEPKAALEVYDWGALDADAVVVDVGGGDGTFAMALAERHPKLKHIIVQDVAATVEKAASLRPQHEGDVISFQTHDFFHAQPVNHADVYFLRKILHDWPDEYAVKILQQLVPAMKPGARVLINDHVMLPPGTMSAYNEWSFRCQDLTMMSLFNSKERTESQWKDFIASADPRFALKSVTPMPPGPLALMEIIWE</sequence>
<keyword evidence="1" id="KW-0489">Methyltransferase</keyword>
<evidence type="ECO:0000256" key="1">
    <source>
        <dbReference type="ARBA" id="ARBA00022603"/>
    </source>
</evidence>
<evidence type="ECO:0000259" key="4">
    <source>
        <dbReference type="Pfam" id="PF00891"/>
    </source>
</evidence>
<evidence type="ECO:0000256" key="3">
    <source>
        <dbReference type="ARBA" id="ARBA00022691"/>
    </source>
</evidence>
<proteinExistence type="predicted"/>
<comment type="caution">
    <text evidence="5">The sequence shown here is derived from an EMBL/GenBank/DDBJ whole genome shotgun (WGS) entry which is preliminary data.</text>
</comment>
<keyword evidence="6" id="KW-1185">Reference proteome</keyword>
<dbReference type="InterPro" id="IPR016461">
    <property type="entry name" value="COMT-like"/>
</dbReference>
<dbReference type="Gene3D" id="3.40.50.150">
    <property type="entry name" value="Vaccinia Virus protein VP39"/>
    <property type="match status" value="1"/>
</dbReference>
<dbReference type="PROSITE" id="PS51683">
    <property type="entry name" value="SAM_OMT_II"/>
    <property type="match status" value="1"/>
</dbReference>
<dbReference type="InterPro" id="IPR029063">
    <property type="entry name" value="SAM-dependent_MTases_sf"/>
</dbReference>
<evidence type="ECO:0000256" key="2">
    <source>
        <dbReference type="ARBA" id="ARBA00022679"/>
    </source>
</evidence>
<dbReference type="PANTHER" id="PTHR43712">
    <property type="entry name" value="PUTATIVE (AFU_ORTHOLOGUE AFUA_4G14580)-RELATED"/>
    <property type="match status" value="1"/>
</dbReference>
<organism evidence="5 6">
    <name type="scientific">Diaporthe eres</name>
    <name type="common">Phomopsis oblonga</name>
    <dbReference type="NCBI Taxonomy" id="83184"/>
    <lineage>
        <taxon>Eukaryota</taxon>
        <taxon>Fungi</taxon>
        <taxon>Dikarya</taxon>
        <taxon>Ascomycota</taxon>
        <taxon>Pezizomycotina</taxon>
        <taxon>Sordariomycetes</taxon>
        <taxon>Sordariomycetidae</taxon>
        <taxon>Diaporthales</taxon>
        <taxon>Diaporthaceae</taxon>
        <taxon>Diaporthe</taxon>
        <taxon>Diaporthe eres species complex</taxon>
    </lineage>
</organism>
<evidence type="ECO:0000313" key="5">
    <source>
        <dbReference type="EMBL" id="KAK7736008.1"/>
    </source>
</evidence>
<evidence type="ECO:0000313" key="6">
    <source>
        <dbReference type="Proteomes" id="UP001430848"/>
    </source>
</evidence>